<sequence length="244" mass="26573">MTAAQETLDVTVHRGTTRGACYDSFQVPAHESQTVLDVVSWIQQFADPTLSYRFACRVGMCGSCAMMVNGTPRWTCRTHVKKVAADGKLMIEPLRNLPVIKDLAADMDPFFDKWTAAQGQHHPSQTRHDPIEPIDPGDPLRVEADLGVECINCAICYAACDTVAGNPDYLGPAALQRAWTLLNDSRDDGRGAILDAVSGTGGCHNCHSMGSCTQYCPNELNPMRAIAGLKRETAKSFFKGKRNA</sequence>
<dbReference type="InterPro" id="IPR050573">
    <property type="entry name" value="SDH/FRD_Iron-Sulfur"/>
</dbReference>
<evidence type="ECO:0000259" key="15">
    <source>
        <dbReference type="PROSITE" id="PS51085"/>
    </source>
</evidence>
<dbReference type="UniPathway" id="UPA00223">
    <property type="reaction ID" value="UER01005"/>
</dbReference>
<proteinExistence type="inferred from homology"/>
<protein>
    <recommendedName>
        <fullName evidence="7">Succinate dehydrogenase iron-sulfur subunit</fullName>
        <ecNumber evidence="6">1.3.5.1</ecNumber>
    </recommendedName>
</protein>
<evidence type="ECO:0000313" key="17">
    <source>
        <dbReference type="Proteomes" id="UP000198599"/>
    </source>
</evidence>
<evidence type="ECO:0000256" key="7">
    <source>
        <dbReference type="ARBA" id="ARBA00022131"/>
    </source>
</evidence>
<dbReference type="OrthoDB" id="9804391at2"/>
<evidence type="ECO:0000256" key="8">
    <source>
        <dbReference type="ARBA" id="ARBA00022485"/>
    </source>
</evidence>
<reference evidence="17" key="1">
    <citation type="submission" date="2016-10" db="EMBL/GenBank/DDBJ databases">
        <authorList>
            <person name="Varghese N."/>
            <person name="Submissions S."/>
        </authorList>
    </citation>
    <scope>NUCLEOTIDE SEQUENCE [LARGE SCALE GENOMIC DNA]</scope>
    <source>
        <strain evidence="17">DSM 28463</strain>
    </source>
</reference>
<dbReference type="RefSeq" id="WP_092842376.1">
    <property type="nucleotide sequence ID" value="NZ_FOVP01000043.1"/>
</dbReference>
<dbReference type="Pfam" id="PF13534">
    <property type="entry name" value="Fer4_17"/>
    <property type="match status" value="1"/>
</dbReference>
<evidence type="ECO:0000256" key="1">
    <source>
        <dbReference type="ARBA" id="ARBA00001927"/>
    </source>
</evidence>
<evidence type="ECO:0000256" key="10">
    <source>
        <dbReference type="ARBA" id="ARBA00023002"/>
    </source>
</evidence>
<name>A0A1I5GY37_9RHOB</name>
<dbReference type="PANTHER" id="PTHR11921:SF29">
    <property type="entry name" value="SUCCINATE DEHYDROGENASE [UBIQUINONE] IRON-SULFUR SUBUNIT, MITOCHONDRIAL"/>
    <property type="match status" value="1"/>
</dbReference>
<evidence type="ECO:0000313" key="16">
    <source>
        <dbReference type="EMBL" id="SFO40706.1"/>
    </source>
</evidence>
<dbReference type="InterPro" id="IPR036010">
    <property type="entry name" value="2Fe-2S_ferredoxin-like_sf"/>
</dbReference>
<dbReference type="InterPro" id="IPR006058">
    <property type="entry name" value="2Fe2S_fd_BS"/>
</dbReference>
<evidence type="ECO:0000256" key="2">
    <source>
        <dbReference type="ARBA" id="ARBA00001966"/>
    </source>
</evidence>
<dbReference type="SUPFAM" id="SSF46548">
    <property type="entry name" value="alpha-helical ferredoxin"/>
    <property type="match status" value="1"/>
</dbReference>
<dbReference type="Proteomes" id="UP000198599">
    <property type="component" value="Unassembled WGS sequence"/>
</dbReference>
<dbReference type="EC" id="1.3.5.1" evidence="6"/>
<comment type="similarity">
    <text evidence="4">Belongs to the succinate dehydrogenase/fumarate reductase iron-sulfur protein family.</text>
</comment>
<dbReference type="GO" id="GO:0046872">
    <property type="term" value="F:metal ion binding"/>
    <property type="evidence" value="ECO:0007669"/>
    <property type="project" value="UniProtKB-KW"/>
</dbReference>
<comment type="pathway">
    <text evidence="3">Carbohydrate metabolism; tricarboxylic acid cycle; fumarate from succinate (bacterial route): step 1/1.</text>
</comment>
<dbReference type="GO" id="GO:0009055">
    <property type="term" value="F:electron transfer activity"/>
    <property type="evidence" value="ECO:0007669"/>
    <property type="project" value="InterPro"/>
</dbReference>
<keyword evidence="10" id="KW-0560">Oxidoreductase</keyword>
<organism evidence="16 17">
    <name type="scientific">Roseovarius lutimaris</name>
    <dbReference type="NCBI Taxonomy" id="1005928"/>
    <lineage>
        <taxon>Bacteria</taxon>
        <taxon>Pseudomonadati</taxon>
        <taxon>Pseudomonadota</taxon>
        <taxon>Alphaproteobacteria</taxon>
        <taxon>Rhodobacterales</taxon>
        <taxon>Roseobacteraceae</taxon>
        <taxon>Roseovarius</taxon>
    </lineage>
</organism>
<dbReference type="GO" id="GO:0006099">
    <property type="term" value="P:tricarboxylic acid cycle"/>
    <property type="evidence" value="ECO:0007669"/>
    <property type="project" value="UniProtKB-UniPathway"/>
</dbReference>
<keyword evidence="11" id="KW-0408">Iron</keyword>
<evidence type="ECO:0000256" key="12">
    <source>
        <dbReference type="ARBA" id="ARBA00023014"/>
    </source>
</evidence>
<comment type="cofactor">
    <cofactor evidence="13">
        <name>[2Fe-2S] cluster</name>
        <dbReference type="ChEBI" id="CHEBI:190135"/>
    </cofactor>
</comment>
<accession>A0A1I5GY37</accession>
<evidence type="ECO:0000256" key="6">
    <source>
        <dbReference type="ARBA" id="ARBA00012792"/>
    </source>
</evidence>
<evidence type="ECO:0000256" key="5">
    <source>
        <dbReference type="ARBA" id="ARBA00011294"/>
    </source>
</evidence>
<comment type="cofactor">
    <cofactor evidence="1">
        <name>[3Fe-4S] cluster</name>
        <dbReference type="ChEBI" id="CHEBI:21137"/>
    </cofactor>
</comment>
<keyword evidence="9" id="KW-0479">Metal-binding</keyword>
<dbReference type="InterPro" id="IPR025192">
    <property type="entry name" value="Succ_DH/fum_Rdtase_N"/>
</dbReference>
<keyword evidence="12" id="KW-0411">Iron-sulfur</keyword>
<dbReference type="GO" id="GO:0022904">
    <property type="term" value="P:respiratory electron transport chain"/>
    <property type="evidence" value="ECO:0007669"/>
    <property type="project" value="TreeGrafter"/>
</dbReference>
<dbReference type="STRING" id="1005928.SAMN04487859_1432"/>
<gene>
    <name evidence="16" type="ORF">SAMN04487859_1432</name>
</gene>
<evidence type="ECO:0000256" key="9">
    <source>
        <dbReference type="ARBA" id="ARBA00022723"/>
    </source>
</evidence>
<keyword evidence="8" id="KW-0004">4Fe-4S</keyword>
<keyword evidence="17" id="KW-1185">Reference proteome</keyword>
<dbReference type="PANTHER" id="PTHR11921">
    <property type="entry name" value="SUCCINATE DEHYDROGENASE IRON-SULFUR PROTEIN"/>
    <property type="match status" value="1"/>
</dbReference>
<dbReference type="EMBL" id="FOVP01000043">
    <property type="protein sequence ID" value="SFO40706.1"/>
    <property type="molecule type" value="Genomic_DNA"/>
</dbReference>
<dbReference type="InterPro" id="IPR012675">
    <property type="entry name" value="Beta-grasp_dom_sf"/>
</dbReference>
<evidence type="ECO:0000256" key="4">
    <source>
        <dbReference type="ARBA" id="ARBA00009433"/>
    </source>
</evidence>
<dbReference type="SUPFAM" id="SSF54292">
    <property type="entry name" value="2Fe-2S ferredoxin-like"/>
    <property type="match status" value="1"/>
</dbReference>
<dbReference type="AlphaFoldDB" id="A0A1I5GY37"/>
<dbReference type="InterPro" id="IPR004489">
    <property type="entry name" value="Succ_DH/fum_Rdtase_Fe-S"/>
</dbReference>
<dbReference type="GO" id="GO:0051537">
    <property type="term" value="F:2 iron, 2 sulfur cluster binding"/>
    <property type="evidence" value="ECO:0007669"/>
    <property type="project" value="InterPro"/>
</dbReference>
<evidence type="ECO:0000256" key="13">
    <source>
        <dbReference type="ARBA" id="ARBA00034078"/>
    </source>
</evidence>
<feature type="domain" description="2Fe-2S ferredoxin-type" evidence="15">
    <location>
        <begin position="8"/>
        <end position="97"/>
    </location>
</feature>
<dbReference type="PROSITE" id="PS00197">
    <property type="entry name" value="2FE2S_FER_1"/>
    <property type="match status" value="1"/>
</dbReference>
<evidence type="ECO:0000256" key="11">
    <source>
        <dbReference type="ARBA" id="ARBA00023004"/>
    </source>
</evidence>
<dbReference type="GO" id="GO:0051539">
    <property type="term" value="F:4 iron, 4 sulfur cluster binding"/>
    <property type="evidence" value="ECO:0007669"/>
    <property type="project" value="UniProtKB-KW"/>
</dbReference>
<dbReference type="Gene3D" id="1.10.1060.10">
    <property type="entry name" value="Alpha-helical ferredoxin"/>
    <property type="match status" value="1"/>
</dbReference>
<feature type="region of interest" description="Disordered" evidence="14">
    <location>
        <begin position="117"/>
        <end position="138"/>
    </location>
</feature>
<dbReference type="Pfam" id="PF13085">
    <property type="entry name" value="Fer2_3"/>
    <property type="match status" value="1"/>
</dbReference>
<comment type="subunit">
    <text evidence="5">Part of an enzyme complex containing four subunits: a flavoprotein, an iron-sulfur, cytochrome b-556, and a hydrophobic anchor protein.</text>
</comment>
<evidence type="ECO:0000256" key="3">
    <source>
        <dbReference type="ARBA" id="ARBA00004894"/>
    </source>
</evidence>
<dbReference type="InterPro" id="IPR001041">
    <property type="entry name" value="2Fe-2S_ferredoxin-type"/>
</dbReference>
<dbReference type="NCBIfam" id="TIGR00384">
    <property type="entry name" value="dhsB"/>
    <property type="match status" value="1"/>
</dbReference>
<evidence type="ECO:0000256" key="14">
    <source>
        <dbReference type="SAM" id="MobiDB-lite"/>
    </source>
</evidence>
<comment type="cofactor">
    <cofactor evidence="2">
        <name>[4Fe-4S] cluster</name>
        <dbReference type="ChEBI" id="CHEBI:49883"/>
    </cofactor>
</comment>
<dbReference type="PROSITE" id="PS51085">
    <property type="entry name" value="2FE2S_FER_2"/>
    <property type="match status" value="1"/>
</dbReference>
<dbReference type="GO" id="GO:0008177">
    <property type="term" value="F:succinate dehydrogenase (quinone) activity"/>
    <property type="evidence" value="ECO:0007669"/>
    <property type="project" value="UniProtKB-EC"/>
</dbReference>
<dbReference type="InterPro" id="IPR009051">
    <property type="entry name" value="Helical_ferredxn"/>
</dbReference>
<dbReference type="Gene3D" id="3.10.20.30">
    <property type="match status" value="1"/>
</dbReference>